<accession>A0A9N9MYN3</accession>
<dbReference type="Gene3D" id="2.60.40.10">
    <property type="entry name" value="Immunoglobulins"/>
    <property type="match status" value="1"/>
</dbReference>
<dbReference type="SUPFAM" id="SSF48726">
    <property type="entry name" value="Immunoglobulin"/>
    <property type="match status" value="1"/>
</dbReference>
<dbReference type="PANTHER" id="PTHR21261">
    <property type="entry name" value="BEAT PROTEIN"/>
    <property type="match status" value="1"/>
</dbReference>
<evidence type="ECO:0000313" key="1">
    <source>
        <dbReference type="EMBL" id="CAG9772986.1"/>
    </source>
</evidence>
<gene>
    <name evidence="1" type="ORF">CEUTPL_LOCUS13387</name>
</gene>
<dbReference type="OrthoDB" id="6478865at2759"/>
<dbReference type="InterPro" id="IPR013783">
    <property type="entry name" value="Ig-like_fold"/>
</dbReference>
<keyword evidence="2" id="KW-1185">Reference proteome</keyword>
<evidence type="ECO:0008006" key="3">
    <source>
        <dbReference type="Google" id="ProtNLM"/>
    </source>
</evidence>
<dbReference type="PANTHER" id="PTHR21261:SF2">
    <property type="entry name" value="GH04238P-RELATED"/>
    <property type="match status" value="1"/>
</dbReference>
<proteinExistence type="predicted"/>
<dbReference type="AlphaFoldDB" id="A0A9N9MYN3"/>
<dbReference type="InterPro" id="IPR036179">
    <property type="entry name" value="Ig-like_dom_sf"/>
</dbReference>
<evidence type="ECO:0000313" key="2">
    <source>
        <dbReference type="Proteomes" id="UP001152799"/>
    </source>
</evidence>
<name>A0A9N9MYN3_9CUCU</name>
<protein>
    <recommendedName>
        <fullName evidence="3">Ig-like domain-containing protein</fullName>
    </recommendedName>
</protein>
<reference evidence="1" key="1">
    <citation type="submission" date="2022-01" db="EMBL/GenBank/DDBJ databases">
        <authorList>
            <person name="King R."/>
        </authorList>
    </citation>
    <scope>NUCLEOTIDE SEQUENCE</scope>
</reference>
<dbReference type="Proteomes" id="UP001152799">
    <property type="component" value="Chromosome 8"/>
</dbReference>
<sequence length="265" mass="30563">MDYSLFEISLFIKILILGTSVCVKINQLIVPDLASPTTSTILDCDYSLEFPKDEGLVVKWFFNERMYPVYQWIPDVKPQELGILKGRLDLSYKASEDKYQVHRALKIVKLSPELAGNYTCSVSTFSSEDSRTKSMLVFVPEKTMELKYPPMWYRSESDSKVLCYVEDIFPKPEMKLYVNSSEIENATIKYQERNSALFDVEIFAFVPGLVDGTSILCELHVTIANYTVRKEAIYYDALISSKAATTSKNYFTILFWLLHLIKYIF</sequence>
<organism evidence="1 2">
    <name type="scientific">Ceutorhynchus assimilis</name>
    <name type="common">cabbage seed weevil</name>
    <dbReference type="NCBI Taxonomy" id="467358"/>
    <lineage>
        <taxon>Eukaryota</taxon>
        <taxon>Metazoa</taxon>
        <taxon>Ecdysozoa</taxon>
        <taxon>Arthropoda</taxon>
        <taxon>Hexapoda</taxon>
        <taxon>Insecta</taxon>
        <taxon>Pterygota</taxon>
        <taxon>Neoptera</taxon>
        <taxon>Endopterygota</taxon>
        <taxon>Coleoptera</taxon>
        <taxon>Polyphaga</taxon>
        <taxon>Cucujiformia</taxon>
        <taxon>Curculionidae</taxon>
        <taxon>Ceutorhynchinae</taxon>
        <taxon>Ceutorhynchus</taxon>
    </lineage>
</organism>
<dbReference type="EMBL" id="OU892284">
    <property type="protein sequence ID" value="CAG9772986.1"/>
    <property type="molecule type" value="Genomic_DNA"/>
</dbReference>